<dbReference type="OrthoDB" id="1923043at2759"/>
<name>A0A9N7NW44_STRHE</name>
<sequence length="144" mass="16767">LSSESGPQLKMPDIESELREIRLSLLMEIEKRKQAEDTLCNMRNQWQRIREKLSLLGLTLPEDLKTCLLEGEQPADPAGEVWQQVYIARFVANSIGKGIAKAEAEMEMEAQIKLKNFEIARLWDRLRYYETVNQEMSQRNQEVV</sequence>
<proteinExistence type="predicted"/>
<dbReference type="PANTHER" id="PTHR35490">
    <property type="entry name" value="BACTERIOPHAGE N4 ADSORPTION B PROTEIN"/>
    <property type="match status" value="1"/>
</dbReference>
<dbReference type="AlphaFoldDB" id="A0A9N7NW44"/>
<protein>
    <submittedName>
        <fullName evidence="1">Uncharacterized protein</fullName>
    </submittedName>
</protein>
<feature type="non-terminal residue" evidence="1">
    <location>
        <position position="144"/>
    </location>
</feature>
<comment type="caution">
    <text evidence="1">The sequence shown here is derived from an EMBL/GenBank/DDBJ whole genome shotgun (WGS) entry which is preliminary data.</text>
</comment>
<organism evidence="1 2">
    <name type="scientific">Striga hermonthica</name>
    <name type="common">Purple witchweed</name>
    <name type="synonym">Buchnera hermonthica</name>
    <dbReference type="NCBI Taxonomy" id="68872"/>
    <lineage>
        <taxon>Eukaryota</taxon>
        <taxon>Viridiplantae</taxon>
        <taxon>Streptophyta</taxon>
        <taxon>Embryophyta</taxon>
        <taxon>Tracheophyta</taxon>
        <taxon>Spermatophyta</taxon>
        <taxon>Magnoliopsida</taxon>
        <taxon>eudicotyledons</taxon>
        <taxon>Gunneridae</taxon>
        <taxon>Pentapetalae</taxon>
        <taxon>asterids</taxon>
        <taxon>lamiids</taxon>
        <taxon>Lamiales</taxon>
        <taxon>Orobanchaceae</taxon>
        <taxon>Buchnereae</taxon>
        <taxon>Striga</taxon>
    </lineage>
</organism>
<keyword evidence="2" id="KW-1185">Reference proteome</keyword>
<gene>
    <name evidence="1" type="ORF">SHERM_06637</name>
</gene>
<evidence type="ECO:0000313" key="2">
    <source>
        <dbReference type="Proteomes" id="UP001153555"/>
    </source>
</evidence>
<dbReference type="EMBL" id="CACSLK010032180">
    <property type="protein sequence ID" value="CAA0840280.1"/>
    <property type="molecule type" value="Genomic_DNA"/>
</dbReference>
<accession>A0A9N7NW44</accession>
<feature type="non-terminal residue" evidence="1">
    <location>
        <position position="1"/>
    </location>
</feature>
<reference evidence="1" key="1">
    <citation type="submission" date="2019-12" db="EMBL/GenBank/DDBJ databases">
        <authorList>
            <person name="Scholes J."/>
        </authorList>
    </citation>
    <scope>NUCLEOTIDE SEQUENCE</scope>
</reference>
<evidence type="ECO:0000313" key="1">
    <source>
        <dbReference type="EMBL" id="CAA0840280.1"/>
    </source>
</evidence>
<dbReference type="Proteomes" id="UP001153555">
    <property type="component" value="Unassembled WGS sequence"/>
</dbReference>
<dbReference type="PANTHER" id="PTHR35490:SF2">
    <property type="entry name" value="BACTERIOPHAGE N4 ADSORPTION B PROTEIN"/>
    <property type="match status" value="1"/>
</dbReference>